<comment type="subcellular location">
    <subcellularLocation>
        <location evidence="1">Cytoplasm</location>
        <location evidence="1">Cytoskeleton</location>
        <location evidence="1">Cilium basal body</location>
    </subcellularLocation>
    <subcellularLocation>
        <location evidence="2">Cytoplasm</location>
        <location evidence="2">Cytoskeleton</location>
        <location evidence="2">Microtubule organizing center</location>
        <location evidence="2">Centrosome</location>
    </subcellularLocation>
</comment>
<keyword evidence="5" id="KW-0970">Cilium biogenesis/degradation</keyword>
<dbReference type="InterPro" id="IPR051889">
    <property type="entry name" value="CEP41"/>
</dbReference>
<evidence type="ECO:0000256" key="9">
    <source>
        <dbReference type="ARBA" id="ARBA00023273"/>
    </source>
</evidence>
<dbReference type="PANTHER" id="PTHR44390:SF1">
    <property type="entry name" value="CENTROSOMAL PROTEIN OF 41 KDA"/>
    <property type="match status" value="1"/>
</dbReference>
<keyword evidence="9" id="KW-0966">Cell projection</keyword>
<evidence type="ECO:0000259" key="11">
    <source>
        <dbReference type="PROSITE" id="PS50206"/>
    </source>
</evidence>
<accession>E7D186</accession>
<dbReference type="GO" id="GO:0060271">
    <property type="term" value="P:cilium assembly"/>
    <property type="evidence" value="ECO:0007669"/>
    <property type="project" value="TreeGrafter"/>
</dbReference>
<feature type="non-terminal residue" evidence="12">
    <location>
        <position position="329"/>
    </location>
</feature>
<keyword evidence="4" id="KW-0963">Cytoplasm</keyword>
<dbReference type="InterPro" id="IPR001763">
    <property type="entry name" value="Rhodanese-like_dom"/>
</dbReference>
<evidence type="ECO:0000256" key="1">
    <source>
        <dbReference type="ARBA" id="ARBA00004120"/>
    </source>
</evidence>
<evidence type="ECO:0000256" key="2">
    <source>
        <dbReference type="ARBA" id="ARBA00004300"/>
    </source>
</evidence>
<protein>
    <submittedName>
        <fullName evidence="12">Testis-specific protein 14</fullName>
    </submittedName>
</protein>
<dbReference type="GO" id="GO:0036064">
    <property type="term" value="C:ciliary basal body"/>
    <property type="evidence" value="ECO:0007669"/>
    <property type="project" value="TreeGrafter"/>
</dbReference>
<keyword evidence="7" id="KW-0969">Cilium</keyword>
<evidence type="ECO:0000313" key="12">
    <source>
        <dbReference type="EMBL" id="ADV40130.1"/>
    </source>
</evidence>
<dbReference type="Gene3D" id="3.40.250.10">
    <property type="entry name" value="Rhodanese-like domain"/>
    <property type="match status" value="1"/>
</dbReference>
<evidence type="ECO:0000256" key="5">
    <source>
        <dbReference type="ARBA" id="ARBA00022794"/>
    </source>
</evidence>
<evidence type="ECO:0000256" key="10">
    <source>
        <dbReference type="ARBA" id="ARBA00038465"/>
    </source>
</evidence>
<sequence>WHHGKKIQKIKIIDMYTHNKSLNFGHYVSNDKILKKKIPENPKYQHVKPAINTGQTVRRKIQELREKQKNCHHKKDEVFNRIKFSYLIELIIETSKVHLSLENKKVNDTGDATRHCKEVKKQKGLTNVIMGIGEIDLINPRKKPAPPTLEKEFPYLLLDVREKDKFLQCHFKTAKHYPSVLLTRSIGYETEDLKLYKNSSIEIIILYDDDESIAARVATTLVQRGYENIFLLTGGLKYCREVFPKKPLSCLCISSSLDQYRCTSPTVQIKNSTIEHFSQEDIDIIEQYIDFPRNAQTDSCTTFSKNDKNDQGHNLKIKTASLTYRADSA</sequence>
<comment type="similarity">
    <text evidence="10">Belongs to the CEP41 family.</text>
</comment>
<dbReference type="EMBL" id="HQ005834">
    <property type="protein sequence ID" value="ADV40130.1"/>
    <property type="molecule type" value="mRNA"/>
</dbReference>
<dbReference type="GO" id="GO:0015031">
    <property type="term" value="P:protein transport"/>
    <property type="evidence" value="ECO:0007669"/>
    <property type="project" value="UniProtKB-KW"/>
</dbReference>
<dbReference type="SUPFAM" id="SSF52821">
    <property type="entry name" value="Rhodanese/Cell cycle control phosphatase"/>
    <property type="match status" value="1"/>
</dbReference>
<evidence type="ECO:0000256" key="3">
    <source>
        <dbReference type="ARBA" id="ARBA00022448"/>
    </source>
</evidence>
<organism evidence="12">
    <name type="scientific">Latrodectus hesperus</name>
    <name type="common">Western black widow spider</name>
    <dbReference type="NCBI Taxonomy" id="256737"/>
    <lineage>
        <taxon>Eukaryota</taxon>
        <taxon>Metazoa</taxon>
        <taxon>Ecdysozoa</taxon>
        <taxon>Arthropoda</taxon>
        <taxon>Chelicerata</taxon>
        <taxon>Arachnida</taxon>
        <taxon>Araneae</taxon>
        <taxon>Araneomorphae</taxon>
        <taxon>Entelegynae</taxon>
        <taxon>Araneoidea</taxon>
        <taxon>Theridiidae</taxon>
        <taxon>Latrodectus</taxon>
    </lineage>
</organism>
<evidence type="ECO:0000256" key="8">
    <source>
        <dbReference type="ARBA" id="ARBA00023212"/>
    </source>
</evidence>
<dbReference type="PANTHER" id="PTHR44390">
    <property type="entry name" value="CENTROSOMAL PROTEIN OF 41 KDA"/>
    <property type="match status" value="1"/>
</dbReference>
<dbReference type="CDD" id="cd00158">
    <property type="entry name" value="RHOD"/>
    <property type="match status" value="1"/>
</dbReference>
<keyword evidence="6" id="KW-0653">Protein transport</keyword>
<reference evidence="12" key="1">
    <citation type="submission" date="2010-07" db="EMBL/GenBank/DDBJ databases">
        <title>Identification of Proteins Involved in Black Widow Spider Wrapping Silk Fibers.</title>
        <authorList>
            <person name="Nguyen A."/>
            <person name="Verduzco A."/>
            <person name="Vierra C."/>
        </authorList>
    </citation>
    <scope>NUCLEOTIDE SEQUENCE</scope>
</reference>
<keyword evidence="8" id="KW-0206">Cytoskeleton</keyword>
<evidence type="ECO:0000256" key="7">
    <source>
        <dbReference type="ARBA" id="ARBA00023069"/>
    </source>
</evidence>
<dbReference type="GO" id="GO:0005813">
    <property type="term" value="C:centrosome"/>
    <property type="evidence" value="ECO:0007669"/>
    <property type="project" value="UniProtKB-SubCell"/>
</dbReference>
<dbReference type="InterPro" id="IPR036873">
    <property type="entry name" value="Rhodanese-like_dom_sf"/>
</dbReference>
<feature type="non-terminal residue" evidence="12">
    <location>
        <position position="1"/>
    </location>
</feature>
<name>E7D186_LATHE</name>
<proteinExistence type="evidence at transcript level"/>
<dbReference type="AlphaFoldDB" id="E7D186"/>
<dbReference type="PROSITE" id="PS50206">
    <property type="entry name" value="RHODANESE_3"/>
    <property type="match status" value="1"/>
</dbReference>
<evidence type="ECO:0000256" key="4">
    <source>
        <dbReference type="ARBA" id="ARBA00022490"/>
    </source>
</evidence>
<dbReference type="Pfam" id="PF00581">
    <property type="entry name" value="Rhodanese"/>
    <property type="match status" value="1"/>
</dbReference>
<keyword evidence="3" id="KW-0813">Transport</keyword>
<evidence type="ECO:0000256" key="6">
    <source>
        <dbReference type="ARBA" id="ARBA00022927"/>
    </source>
</evidence>
<feature type="domain" description="Rhodanese" evidence="11">
    <location>
        <begin position="151"/>
        <end position="247"/>
    </location>
</feature>